<dbReference type="PROSITE" id="PS01081">
    <property type="entry name" value="HTH_TETR_1"/>
    <property type="match status" value="1"/>
</dbReference>
<keyword evidence="3" id="KW-0804">Transcription</keyword>
<organism evidence="7 8">
    <name type="scientific">Schumannella luteola</name>
    <dbReference type="NCBI Taxonomy" id="472059"/>
    <lineage>
        <taxon>Bacteria</taxon>
        <taxon>Bacillati</taxon>
        <taxon>Actinomycetota</taxon>
        <taxon>Actinomycetes</taxon>
        <taxon>Micrococcales</taxon>
        <taxon>Microbacteriaceae</taxon>
        <taxon>Schumannella</taxon>
    </lineage>
</organism>
<dbReference type="InterPro" id="IPR001647">
    <property type="entry name" value="HTH_TetR"/>
</dbReference>
<dbReference type="Proteomes" id="UP000553888">
    <property type="component" value="Unassembled WGS sequence"/>
</dbReference>
<evidence type="ECO:0000256" key="5">
    <source>
        <dbReference type="SAM" id="MobiDB-lite"/>
    </source>
</evidence>
<feature type="DNA-binding region" description="H-T-H motif" evidence="4">
    <location>
        <begin position="56"/>
        <end position="75"/>
    </location>
</feature>
<evidence type="ECO:0000259" key="6">
    <source>
        <dbReference type="PROSITE" id="PS50977"/>
    </source>
</evidence>
<comment type="caution">
    <text evidence="7">The sequence shown here is derived from an EMBL/GenBank/DDBJ whole genome shotgun (WGS) entry which is preliminary data.</text>
</comment>
<feature type="domain" description="HTH tetR-type" evidence="6">
    <location>
        <begin position="34"/>
        <end position="93"/>
    </location>
</feature>
<dbReference type="PANTHER" id="PTHR30055">
    <property type="entry name" value="HTH-TYPE TRANSCRIPTIONAL REGULATOR RUTR"/>
    <property type="match status" value="1"/>
</dbReference>
<dbReference type="InterPro" id="IPR049445">
    <property type="entry name" value="TetR_SbtR-like_C"/>
</dbReference>
<evidence type="ECO:0000256" key="2">
    <source>
        <dbReference type="ARBA" id="ARBA00023125"/>
    </source>
</evidence>
<evidence type="ECO:0000313" key="7">
    <source>
        <dbReference type="EMBL" id="NYG98079.1"/>
    </source>
</evidence>
<dbReference type="PANTHER" id="PTHR30055:SF234">
    <property type="entry name" value="HTH-TYPE TRANSCRIPTIONAL REGULATOR BETI"/>
    <property type="match status" value="1"/>
</dbReference>
<evidence type="ECO:0000313" key="8">
    <source>
        <dbReference type="Proteomes" id="UP000553888"/>
    </source>
</evidence>
<dbReference type="InterPro" id="IPR050109">
    <property type="entry name" value="HTH-type_TetR-like_transc_reg"/>
</dbReference>
<dbReference type="Gene3D" id="1.10.357.10">
    <property type="entry name" value="Tetracycline Repressor, domain 2"/>
    <property type="match status" value="1"/>
</dbReference>
<dbReference type="SUPFAM" id="SSF46689">
    <property type="entry name" value="Homeodomain-like"/>
    <property type="match status" value="1"/>
</dbReference>
<dbReference type="InterPro" id="IPR036271">
    <property type="entry name" value="Tet_transcr_reg_TetR-rel_C_sf"/>
</dbReference>
<keyword evidence="8" id="KW-1185">Reference proteome</keyword>
<name>A0A852YK07_9MICO</name>
<evidence type="ECO:0000256" key="4">
    <source>
        <dbReference type="PROSITE-ProRule" id="PRU00335"/>
    </source>
</evidence>
<feature type="region of interest" description="Disordered" evidence="5">
    <location>
        <begin position="1"/>
        <end position="26"/>
    </location>
</feature>
<dbReference type="AlphaFoldDB" id="A0A852YK07"/>
<accession>A0A852YK07</accession>
<dbReference type="EMBL" id="JACBZY010000001">
    <property type="protein sequence ID" value="NYG98079.1"/>
    <property type="molecule type" value="Genomic_DNA"/>
</dbReference>
<reference evidence="7 8" key="1">
    <citation type="submission" date="2020-07" db="EMBL/GenBank/DDBJ databases">
        <title>Sequencing the genomes of 1000 actinobacteria strains.</title>
        <authorList>
            <person name="Klenk H.-P."/>
        </authorList>
    </citation>
    <scope>NUCLEOTIDE SEQUENCE [LARGE SCALE GENOMIC DNA]</scope>
    <source>
        <strain evidence="7 8">DSM 23141</strain>
    </source>
</reference>
<gene>
    <name evidence="7" type="ORF">BJ979_000705</name>
</gene>
<dbReference type="GO" id="GO:0003700">
    <property type="term" value="F:DNA-binding transcription factor activity"/>
    <property type="evidence" value="ECO:0007669"/>
    <property type="project" value="TreeGrafter"/>
</dbReference>
<dbReference type="GO" id="GO:0000976">
    <property type="term" value="F:transcription cis-regulatory region binding"/>
    <property type="evidence" value="ECO:0007669"/>
    <property type="project" value="TreeGrafter"/>
</dbReference>
<dbReference type="Pfam" id="PF00440">
    <property type="entry name" value="TetR_N"/>
    <property type="match status" value="1"/>
</dbReference>
<keyword evidence="2 4" id="KW-0238">DNA-binding</keyword>
<evidence type="ECO:0000256" key="1">
    <source>
        <dbReference type="ARBA" id="ARBA00023015"/>
    </source>
</evidence>
<dbReference type="RefSeq" id="WP_246286677.1">
    <property type="nucleotide sequence ID" value="NZ_JACBZY010000001.1"/>
</dbReference>
<keyword evidence="1" id="KW-0805">Transcription regulation</keyword>
<dbReference type="InterPro" id="IPR009057">
    <property type="entry name" value="Homeodomain-like_sf"/>
</dbReference>
<protein>
    <submittedName>
        <fullName evidence="7">AcrR family transcriptional regulator</fullName>
    </submittedName>
</protein>
<dbReference type="PRINTS" id="PR00455">
    <property type="entry name" value="HTHTETR"/>
</dbReference>
<dbReference type="InterPro" id="IPR023772">
    <property type="entry name" value="DNA-bd_HTH_TetR-type_CS"/>
</dbReference>
<sequence>MTLEMPQTRRAAAPVASGSGDAADTAPALRADAQENRDRVLSAARELFAADGLGVTMREVARRAGVGPATLYRRFPTKHDLMLAAFHDEMSVCGSIMSNAIADEDAWRGFCSVIERITELNARNQGFADAFLATYPDAVDLGEHRSQMLRDFSGLARRAQESGHLRPDFTVDDFLVILLAGRGLTRAPAERRVGAARRFARLAIDGLRAPAAV</sequence>
<evidence type="ECO:0000256" key="3">
    <source>
        <dbReference type="ARBA" id="ARBA00023163"/>
    </source>
</evidence>
<dbReference type="PROSITE" id="PS50977">
    <property type="entry name" value="HTH_TETR_2"/>
    <property type="match status" value="1"/>
</dbReference>
<dbReference type="Pfam" id="PF21597">
    <property type="entry name" value="TetR_C_43"/>
    <property type="match status" value="1"/>
</dbReference>
<dbReference type="SUPFAM" id="SSF48498">
    <property type="entry name" value="Tetracyclin repressor-like, C-terminal domain"/>
    <property type="match status" value="1"/>
</dbReference>
<proteinExistence type="predicted"/>